<dbReference type="Proteomes" id="UP000027222">
    <property type="component" value="Unassembled WGS sequence"/>
</dbReference>
<keyword evidence="2" id="KW-1185">Reference proteome</keyword>
<protein>
    <submittedName>
        <fullName evidence="1">Uncharacterized protein</fullName>
    </submittedName>
</protein>
<evidence type="ECO:0000313" key="1">
    <source>
        <dbReference type="EMBL" id="KDR67837.1"/>
    </source>
</evidence>
<dbReference type="STRING" id="685588.A0A067SCY3"/>
<dbReference type="AlphaFoldDB" id="A0A067SCY3"/>
<gene>
    <name evidence="1" type="ORF">GALMADRAFT_216206</name>
</gene>
<sequence length="236" mass="26726">MTMPILGSRDAPKIKDLYKTNKIEDDAEKKKLLGKYATAITESERQAFSSYKEGGTWEDCKKEIIKSYPEATALETGSLERLEKIIRAKGGGRRIREENLEELLSLKRSFCAEAAKLLTPPALMSNRELVLKFYSCLHPEFVRCIEDRLDLLSDRTKPTAPDGTIERKRNKDHFTLKDVIEAAIIVVEHNYQSGSRYGTNKTAAGYGRSDAFYDREAIPKLEEGMATLQDTVKLQN</sequence>
<reference evidence="2" key="1">
    <citation type="journal article" date="2014" name="Proc. Natl. Acad. Sci. U.S.A.">
        <title>Extensive sampling of basidiomycete genomes demonstrates inadequacy of the white-rot/brown-rot paradigm for wood decay fungi.</title>
        <authorList>
            <person name="Riley R."/>
            <person name="Salamov A.A."/>
            <person name="Brown D.W."/>
            <person name="Nagy L.G."/>
            <person name="Floudas D."/>
            <person name="Held B.W."/>
            <person name="Levasseur A."/>
            <person name="Lombard V."/>
            <person name="Morin E."/>
            <person name="Otillar R."/>
            <person name="Lindquist E.A."/>
            <person name="Sun H."/>
            <person name="LaButti K.M."/>
            <person name="Schmutz J."/>
            <person name="Jabbour D."/>
            <person name="Luo H."/>
            <person name="Baker S.E."/>
            <person name="Pisabarro A.G."/>
            <person name="Walton J.D."/>
            <person name="Blanchette R.A."/>
            <person name="Henrissat B."/>
            <person name="Martin F."/>
            <person name="Cullen D."/>
            <person name="Hibbett D.S."/>
            <person name="Grigoriev I.V."/>
        </authorList>
    </citation>
    <scope>NUCLEOTIDE SEQUENCE [LARGE SCALE GENOMIC DNA]</scope>
    <source>
        <strain evidence="2">CBS 339.88</strain>
    </source>
</reference>
<organism evidence="1 2">
    <name type="scientific">Galerina marginata (strain CBS 339.88)</name>
    <dbReference type="NCBI Taxonomy" id="685588"/>
    <lineage>
        <taxon>Eukaryota</taxon>
        <taxon>Fungi</taxon>
        <taxon>Dikarya</taxon>
        <taxon>Basidiomycota</taxon>
        <taxon>Agaricomycotina</taxon>
        <taxon>Agaricomycetes</taxon>
        <taxon>Agaricomycetidae</taxon>
        <taxon>Agaricales</taxon>
        <taxon>Agaricineae</taxon>
        <taxon>Strophariaceae</taxon>
        <taxon>Galerina</taxon>
    </lineage>
</organism>
<evidence type="ECO:0000313" key="2">
    <source>
        <dbReference type="Proteomes" id="UP000027222"/>
    </source>
</evidence>
<proteinExistence type="predicted"/>
<name>A0A067SCY3_GALM3</name>
<dbReference type="HOGENOM" id="CLU_1175503_0_0_1"/>
<dbReference type="OrthoDB" id="2962718at2759"/>
<accession>A0A067SCY3</accession>
<dbReference type="EMBL" id="KL142412">
    <property type="protein sequence ID" value="KDR67837.1"/>
    <property type="molecule type" value="Genomic_DNA"/>
</dbReference>